<evidence type="ECO:0000256" key="3">
    <source>
        <dbReference type="SAM" id="SignalP"/>
    </source>
</evidence>
<dbReference type="Gene3D" id="2.60.40.10">
    <property type="entry name" value="Immunoglobulins"/>
    <property type="match status" value="1"/>
</dbReference>
<accession>A0A6C0GPB7</accession>
<gene>
    <name evidence="5" type="ORF">GXP67_23650</name>
</gene>
<dbReference type="Gene3D" id="2.120.10.30">
    <property type="entry name" value="TolB, C-terminal domain"/>
    <property type="match status" value="4"/>
</dbReference>
<dbReference type="InterPro" id="IPR011042">
    <property type="entry name" value="6-blade_b-propeller_TolB-like"/>
</dbReference>
<dbReference type="Gene3D" id="2.40.10.500">
    <property type="match status" value="1"/>
</dbReference>
<protein>
    <submittedName>
        <fullName evidence="5">6-bladed beta-propeller</fullName>
    </submittedName>
</protein>
<reference evidence="5 6" key="1">
    <citation type="submission" date="2020-01" db="EMBL/GenBank/DDBJ databases">
        <authorList>
            <person name="Kim M.K."/>
        </authorList>
    </citation>
    <scope>NUCLEOTIDE SEQUENCE [LARGE SCALE GENOMIC DNA]</scope>
    <source>
        <strain evidence="5 6">172606-1</strain>
    </source>
</reference>
<feature type="repeat" description="NHL" evidence="2">
    <location>
        <begin position="72"/>
        <end position="115"/>
    </location>
</feature>
<dbReference type="Gene3D" id="2.60.40.1080">
    <property type="match status" value="1"/>
</dbReference>
<dbReference type="KEGG" id="rhoz:GXP67_23650"/>
<keyword evidence="1" id="KW-0677">Repeat</keyword>
<dbReference type="CDD" id="cd14955">
    <property type="entry name" value="NHL_like_4"/>
    <property type="match status" value="1"/>
</dbReference>
<sequence>MNIKILLFCLFQFFFLFNTSQAQYVYEWQIGAQGIAQFTGPGGLALDQQGNMYVTDQHINCVYKVSGSGQLLLKFGFFGTGDGQFYEPTGVALDKQGNIYVTDYYNNRVQKFNPEGEFLLKFGVHGIGNGEFYYPEDIEVDVQGNVYVTDFWNNRIQKFNPDGQWLTSVGSYGSGDYQFISPRALAFDQQGNLYVADRNCIRKFNSDGQFIMRFGSQGTGIGQFQSSKDIEIDAEGNTYITDSYNKILKFSSTGDFLASFGTKGKEEGQLDRPTGIALDAKGNIYVADRWNHRVQQFNSAGAFVSVVGEPKKGSGQFFTPLDVALDEHNNIYVADRGNHRIQKFDAAGNFVFAFGSEGIDNGEFTYPNSVVVDKQGNIYVSEENDRIQKFNAQGEFLAKWGSDGSADGQFKNPHGLVLDKEGNIYVADQYNHRIQKFSSNGDFLSKFGSSGSANGQFAYPAHIAIDSQGSIYVADQENHRIQKFSNDGVFLSKFGTKGSIDGQMTYPIGITIDSEDHIYVADAGNHHIQQFNSNGDFISKTGTHGFSNGQLFAPMGLTIDAQGSIYVADAYNHRVQKFSLAPQISLRNGITPVENNTSFNIGETHYLHAIDTAFTIDNTAGKGILKVANLILPQGFTLDSTFPESIEAGTTASFTLKLLADKVGSYTGNLSFSTNDPDNKLYQVTLSGLITKAEQQISINALADRTYGDAPFTLTGNSSSGLALTFSMVSGPATLEGNVLTLTGAGEVTLLITQAGDNYYKAAELHKTFLVKKANQIIHLDSIPVKTYGDSSFTLPLTTSAGLPITYTSSNAAVATISANHIAIAGVGTTIITANQAGNDNYNPAETANQTLQVNKSFQKIHFDHLADQILADSTFQIIANASSTLPVNLMIVSGPASLVDNTLKMTGIGEVIIKASQLGNVNYWPAEEVIQRFCILPIKPVITATNNNLSSSSLVGNQWYLDGEAIEGATEWMLSVSKEGRYQVSVAGPCGQAIMSEPFLVKLSALDEYLTDLVKVYPNPVLEHLKVEIQDDMRILYAQIVNSSGKVLTYIKTNGVNNINFSIGNLKQGMYILEMYTSKGTVRKKIIKQ</sequence>
<feature type="domain" description="Secretion system C-terminal sorting" evidence="4">
    <location>
        <begin position="1017"/>
        <end position="1088"/>
    </location>
</feature>
<dbReference type="EMBL" id="CP048222">
    <property type="protein sequence ID" value="QHT69422.1"/>
    <property type="molecule type" value="Genomic_DNA"/>
</dbReference>
<feature type="repeat" description="NHL" evidence="2">
    <location>
        <begin position="119"/>
        <end position="162"/>
    </location>
</feature>
<dbReference type="InterPro" id="IPR001258">
    <property type="entry name" value="NHL_repeat"/>
</dbReference>
<feature type="repeat" description="NHL" evidence="2">
    <location>
        <begin position="404"/>
        <end position="440"/>
    </location>
</feature>
<dbReference type="InterPro" id="IPR013783">
    <property type="entry name" value="Ig-like_fold"/>
</dbReference>
<evidence type="ECO:0000259" key="4">
    <source>
        <dbReference type="Pfam" id="PF18962"/>
    </source>
</evidence>
<feature type="chain" id="PRO_5025542505" evidence="3">
    <location>
        <begin position="23"/>
        <end position="1090"/>
    </location>
</feature>
<dbReference type="Proteomes" id="UP000480178">
    <property type="component" value="Chromosome"/>
</dbReference>
<feature type="repeat" description="NHL" evidence="2">
    <location>
        <begin position="538"/>
        <end position="581"/>
    </location>
</feature>
<dbReference type="SUPFAM" id="SSF101898">
    <property type="entry name" value="NHL repeat"/>
    <property type="match status" value="2"/>
</dbReference>
<feature type="repeat" description="NHL" evidence="2">
    <location>
        <begin position="304"/>
        <end position="347"/>
    </location>
</feature>
<name>A0A6C0GPB7_9BACT</name>
<feature type="repeat" description="NHL" evidence="2">
    <location>
        <begin position="351"/>
        <end position="393"/>
    </location>
</feature>
<dbReference type="PANTHER" id="PTHR24104:SF25">
    <property type="entry name" value="PROTEIN LIN-41"/>
    <property type="match status" value="1"/>
</dbReference>
<dbReference type="NCBIfam" id="TIGR04183">
    <property type="entry name" value="Por_Secre_tail"/>
    <property type="match status" value="1"/>
</dbReference>
<feature type="repeat" description="NHL" evidence="2">
    <location>
        <begin position="166"/>
        <end position="207"/>
    </location>
</feature>
<dbReference type="PROSITE" id="PS51125">
    <property type="entry name" value="NHL"/>
    <property type="match status" value="10"/>
</dbReference>
<evidence type="ECO:0000256" key="2">
    <source>
        <dbReference type="PROSITE-ProRule" id="PRU00504"/>
    </source>
</evidence>
<proteinExistence type="predicted"/>
<feature type="signal peptide" evidence="3">
    <location>
        <begin position="1"/>
        <end position="22"/>
    </location>
</feature>
<feature type="repeat" description="NHL" evidence="2">
    <location>
        <begin position="257"/>
        <end position="300"/>
    </location>
</feature>
<dbReference type="Pfam" id="PF18962">
    <property type="entry name" value="Por_Secre_tail"/>
    <property type="match status" value="1"/>
</dbReference>
<feature type="repeat" description="NHL" evidence="2">
    <location>
        <begin position="491"/>
        <end position="534"/>
    </location>
</feature>
<evidence type="ECO:0000313" key="5">
    <source>
        <dbReference type="EMBL" id="QHT69422.1"/>
    </source>
</evidence>
<keyword evidence="6" id="KW-1185">Reference proteome</keyword>
<keyword evidence="3" id="KW-0732">Signal</keyword>
<organism evidence="5 6">
    <name type="scientific">Rhodocytophaga rosea</name>
    <dbReference type="NCBI Taxonomy" id="2704465"/>
    <lineage>
        <taxon>Bacteria</taxon>
        <taxon>Pseudomonadati</taxon>
        <taxon>Bacteroidota</taxon>
        <taxon>Cytophagia</taxon>
        <taxon>Cytophagales</taxon>
        <taxon>Rhodocytophagaceae</taxon>
        <taxon>Rhodocytophaga</taxon>
    </lineage>
</organism>
<dbReference type="RefSeq" id="WP_162445411.1">
    <property type="nucleotide sequence ID" value="NZ_CP048222.1"/>
</dbReference>
<dbReference type="PANTHER" id="PTHR24104">
    <property type="entry name" value="E3 UBIQUITIN-PROTEIN LIGASE NHLRC1-RELATED"/>
    <property type="match status" value="1"/>
</dbReference>
<dbReference type="Pfam" id="PF17170">
    <property type="entry name" value="DUF5128"/>
    <property type="match status" value="1"/>
</dbReference>
<evidence type="ECO:0000256" key="1">
    <source>
        <dbReference type="ARBA" id="ARBA00022737"/>
    </source>
</evidence>
<dbReference type="InterPro" id="IPR026444">
    <property type="entry name" value="Secre_tail"/>
</dbReference>
<dbReference type="InterPro" id="IPR050952">
    <property type="entry name" value="TRIM-NHL_E3_ligases"/>
</dbReference>
<dbReference type="GO" id="GO:0008270">
    <property type="term" value="F:zinc ion binding"/>
    <property type="evidence" value="ECO:0007669"/>
    <property type="project" value="UniProtKB-KW"/>
</dbReference>
<dbReference type="Pfam" id="PF01436">
    <property type="entry name" value="NHL"/>
    <property type="match status" value="8"/>
</dbReference>
<evidence type="ECO:0000313" key="6">
    <source>
        <dbReference type="Proteomes" id="UP000480178"/>
    </source>
</evidence>
<feature type="repeat" description="NHL" evidence="2">
    <location>
        <begin position="444"/>
        <end position="487"/>
    </location>
</feature>
<dbReference type="AlphaFoldDB" id="A0A6C0GPB7"/>